<evidence type="ECO:0000313" key="1">
    <source>
        <dbReference type="EMBL" id="KAJ0971987.1"/>
    </source>
</evidence>
<name>A0A9D5HD72_9LILI</name>
<reference evidence="1" key="1">
    <citation type="submission" date="2021-03" db="EMBL/GenBank/DDBJ databases">
        <authorList>
            <person name="Li Z."/>
            <person name="Yang C."/>
        </authorList>
    </citation>
    <scope>NUCLEOTIDE SEQUENCE</scope>
    <source>
        <strain evidence="1">Dzin_1.0</strain>
        <tissue evidence="1">Leaf</tissue>
    </source>
</reference>
<keyword evidence="2" id="KW-1185">Reference proteome</keyword>
<gene>
    <name evidence="1" type="ORF">J5N97_019946</name>
</gene>
<proteinExistence type="predicted"/>
<dbReference type="Proteomes" id="UP001085076">
    <property type="component" value="Miscellaneous, Linkage group lg05"/>
</dbReference>
<comment type="caution">
    <text evidence="1">The sequence shown here is derived from an EMBL/GenBank/DDBJ whole genome shotgun (WGS) entry which is preliminary data.</text>
</comment>
<accession>A0A9D5HD72</accession>
<organism evidence="1 2">
    <name type="scientific">Dioscorea zingiberensis</name>
    <dbReference type="NCBI Taxonomy" id="325984"/>
    <lineage>
        <taxon>Eukaryota</taxon>
        <taxon>Viridiplantae</taxon>
        <taxon>Streptophyta</taxon>
        <taxon>Embryophyta</taxon>
        <taxon>Tracheophyta</taxon>
        <taxon>Spermatophyta</taxon>
        <taxon>Magnoliopsida</taxon>
        <taxon>Liliopsida</taxon>
        <taxon>Dioscoreales</taxon>
        <taxon>Dioscoreaceae</taxon>
        <taxon>Dioscorea</taxon>
    </lineage>
</organism>
<sequence length="113" mass="12277">MQTIYHGSQVSLVQTVTNLGLPGPRLTASFADGAVMLSHEGSVSVWSSTSPQISDSVYSRQLSRIRGAAVQSNPLTHLWLSIRIYLNYKNQEILLRAGSDTQYGRQVAVGTGQ</sequence>
<reference evidence="1" key="2">
    <citation type="journal article" date="2022" name="Hortic Res">
        <title>The genome of Dioscorea zingiberensis sheds light on the biosynthesis, origin and evolution of the medicinally important diosgenin saponins.</title>
        <authorList>
            <person name="Li Y."/>
            <person name="Tan C."/>
            <person name="Li Z."/>
            <person name="Guo J."/>
            <person name="Li S."/>
            <person name="Chen X."/>
            <person name="Wang C."/>
            <person name="Dai X."/>
            <person name="Yang H."/>
            <person name="Song W."/>
            <person name="Hou L."/>
            <person name="Xu J."/>
            <person name="Tong Z."/>
            <person name="Xu A."/>
            <person name="Yuan X."/>
            <person name="Wang W."/>
            <person name="Yang Q."/>
            <person name="Chen L."/>
            <person name="Sun Z."/>
            <person name="Wang K."/>
            <person name="Pan B."/>
            <person name="Chen J."/>
            <person name="Bao Y."/>
            <person name="Liu F."/>
            <person name="Qi X."/>
            <person name="Gang D.R."/>
            <person name="Wen J."/>
            <person name="Li J."/>
        </authorList>
    </citation>
    <scope>NUCLEOTIDE SEQUENCE</scope>
    <source>
        <strain evidence="1">Dzin_1.0</strain>
    </source>
</reference>
<dbReference type="EMBL" id="JAGGNH010000005">
    <property type="protein sequence ID" value="KAJ0971987.1"/>
    <property type="molecule type" value="Genomic_DNA"/>
</dbReference>
<protein>
    <submittedName>
        <fullName evidence="1">Uncharacterized protein</fullName>
    </submittedName>
</protein>
<dbReference type="AlphaFoldDB" id="A0A9D5HD72"/>
<evidence type="ECO:0000313" key="2">
    <source>
        <dbReference type="Proteomes" id="UP001085076"/>
    </source>
</evidence>